<reference evidence="3" key="1">
    <citation type="journal article" date="2014" name="Int. J. Syst. Evol. Microbiol.">
        <title>Complete genome sequence of Corynebacterium casei LMG S-19264T (=DSM 44701T), isolated from a smear-ripened cheese.</title>
        <authorList>
            <consortium name="US DOE Joint Genome Institute (JGI-PGF)"/>
            <person name="Walter F."/>
            <person name="Albersmeier A."/>
            <person name="Kalinowski J."/>
            <person name="Ruckert C."/>
        </authorList>
    </citation>
    <scope>NUCLEOTIDE SEQUENCE</scope>
    <source>
        <strain evidence="3">CGMCC 1.3617</strain>
    </source>
</reference>
<organism evidence="3 4">
    <name type="scientific">Neoroseomonas lacus</name>
    <dbReference type="NCBI Taxonomy" id="287609"/>
    <lineage>
        <taxon>Bacteria</taxon>
        <taxon>Pseudomonadati</taxon>
        <taxon>Pseudomonadota</taxon>
        <taxon>Alphaproteobacteria</taxon>
        <taxon>Acetobacterales</taxon>
        <taxon>Acetobacteraceae</taxon>
        <taxon>Neoroseomonas</taxon>
    </lineage>
</organism>
<gene>
    <name evidence="3" type="ORF">GCM10011320_48890</name>
</gene>
<proteinExistence type="inferred from homology"/>
<dbReference type="InterPro" id="IPR042100">
    <property type="entry name" value="Bug_dom1"/>
</dbReference>
<sequence length="320" mass="33775">MTVCRRTALLAAPALMLSAGAHTEETFPSRPIRMIVPFPPGGPLDRIGRPLAEAMRTMLGQPIVFENRAGANGIIGTQVVATAAPDGYTLLITTGSFVGNMLFSPVPLPYDPARDLQPVTLVQYGSGLVLVGRPNLPAASLDQVAQLARRETEALSIAVSGAGNITQLAARQFDRMVGSRLLEVVLATGPAITEVVAGHVDLVFAGASLVADLVKEGRLRAYGYTGNHRSGLLPDVPLFTELGYPDWKLFGMTGIWTRAGTPADRIGRVQQSVAAGLRVPDVARIVAEGDSEPSGNTPAEFAAYLQREIAMQRSLAGMAP</sequence>
<dbReference type="AlphaFoldDB" id="A0A917NWJ0"/>
<accession>A0A917NWJ0</accession>
<feature type="signal peptide" evidence="2">
    <location>
        <begin position="1"/>
        <end position="23"/>
    </location>
</feature>
<dbReference type="Pfam" id="PF03401">
    <property type="entry name" value="TctC"/>
    <property type="match status" value="1"/>
</dbReference>
<dbReference type="PIRSF" id="PIRSF017082">
    <property type="entry name" value="YflP"/>
    <property type="match status" value="1"/>
</dbReference>
<dbReference type="Proteomes" id="UP000661507">
    <property type="component" value="Unassembled WGS sequence"/>
</dbReference>
<keyword evidence="2" id="KW-0732">Signal</keyword>
<dbReference type="InterPro" id="IPR005064">
    <property type="entry name" value="BUG"/>
</dbReference>
<comment type="similarity">
    <text evidence="1">Belongs to the UPF0065 (bug) family.</text>
</comment>
<dbReference type="RefSeq" id="WP_308423198.1">
    <property type="nucleotide sequence ID" value="NZ_BMKW01000014.1"/>
</dbReference>
<evidence type="ECO:0000313" key="4">
    <source>
        <dbReference type="Proteomes" id="UP000661507"/>
    </source>
</evidence>
<dbReference type="Gene3D" id="3.40.190.150">
    <property type="entry name" value="Bordetella uptake gene, domain 1"/>
    <property type="match status" value="1"/>
</dbReference>
<reference evidence="3" key="2">
    <citation type="submission" date="2020-09" db="EMBL/GenBank/DDBJ databases">
        <authorList>
            <person name="Sun Q."/>
            <person name="Zhou Y."/>
        </authorList>
    </citation>
    <scope>NUCLEOTIDE SEQUENCE</scope>
    <source>
        <strain evidence="3">CGMCC 1.3617</strain>
    </source>
</reference>
<comment type="caution">
    <text evidence="3">The sequence shown here is derived from an EMBL/GenBank/DDBJ whole genome shotgun (WGS) entry which is preliminary data.</text>
</comment>
<dbReference type="Gene3D" id="3.40.190.10">
    <property type="entry name" value="Periplasmic binding protein-like II"/>
    <property type="match status" value="1"/>
</dbReference>
<evidence type="ECO:0000313" key="3">
    <source>
        <dbReference type="EMBL" id="GGJ35355.1"/>
    </source>
</evidence>
<dbReference type="EMBL" id="BMKW01000014">
    <property type="protein sequence ID" value="GGJ35355.1"/>
    <property type="molecule type" value="Genomic_DNA"/>
</dbReference>
<feature type="chain" id="PRO_5037056841" evidence="2">
    <location>
        <begin position="24"/>
        <end position="320"/>
    </location>
</feature>
<name>A0A917NWJ0_9PROT</name>
<keyword evidence="4" id="KW-1185">Reference proteome</keyword>
<evidence type="ECO:0000256" key="1">
    <source>
        <dbReference type="ARBA" id="ARBA00006987"/>
    </source>
</evidence>
<dbReference type="PANTHER" id="PTHR42928:SF5">
    <property type="entry name" value="BLR1237 PROTEIN"/>
    <property type="match status" value="1"/>
</dbReference>
<dbReference type="CDD" id="cd07012">
    <property type="entry name" value="PBP2_Bug_TTT"/>
    <property type="match status" value="1"/>
</dbReference>
<protein>
    <submittedName>
        <fullName evidence="3">MFS transporter</fullName>
    </submittedName>
</protein>
<evidence type="ECO:0000256" key="2">
    <source>
        <dbReference type="SAM" id="SignalP"/>
    </source>
</evidence>
<dbReference type="PANTHER" id="PTHR42928">
    <property type="entry name" value="TRICARBOXYLATE-BINDING PROTEIN"/>
    <property type="match status" value="1"/>
</dbReference>